<name>A0A2N5UZ67_9BASI</name>
<comment type="caution">
    <text evidence="1">The sequence shown here is derived from an EMBL/GenBank/DDBJ whole genome shotgun (WGS) entry which is preliminary data.</text>
</comment>
<dbReference type="Proteomes" id="UP000235392">
    <property type="component" value="Unassembled WGS sequence"/>
</dbReference>
<protein>
    <submittedName>
        <fullName evidence="1">Uncharacterized protein</fullName>
    </submittedName>
</protein>
<reference evidence="1 2" key="1">
    <citation type="submission" date="2017-11" db="EMBL/GenBank/DDBJ databases">
        <title>De novo assembly and phasing of dikaryotic genomes from two isolates of Puccinia coronata f. sp. avenae, the causal agent of oat crown rust.</title>
        <authorList>
            <person name="Miller M.E."/>
            <person name="Zhang Y."/>
            <person name="Omidvar V."/>
            <person name="Sperschneider J."/>
            <person name="Schwessinger B."/>
            <person name="Raley C."/>
            <person name="Palmer J.M."/>
            <person name="Garnica D."/>
            <person name="Upadhyaya N."/>
            <person name="Rathjen J."/>
            <person name="Taylor J.M."/>
            <person name="Park R.F."/>
            <person name="Dodds P.N."/>
            <person name="Hirsch C.D."/>
            <person name="Kianian S.F."/>
            <person name="Figueroa M."/>
        </authorList>
    </citation>
    <scope>NUCLEOTIDE SEQUENCE [LARGE SCALE GENOMIC DNA]</scope>
    <source>
        <strain evidence="1">12SD80</strain>
    </source>
</reference>
<dbReference type="EMBL" id="PGCI01000072">
    <property type="protein sequence ID" value="PLW43055.1"/>
    <property type="molecule type" value="Genomic_DNA"/>
</dbReference>
<organism evidence="1 2">
    <name type="scientific">Puccinia coronata f. sp. avenae</name>
    <dbReference type="NCBI Taxonomy" id="200324"/>
    <lineage>
        <taxon>Eukaryota</taxon>
        <taxon>Fungi</taxon>
        <taxon>Dikarya</taxon>
        <taxon>Basidiomycota</taxon>
        <taxon>Pucciniomycotina</taxon>
        <taxon>Pucciniomycetes</taxon>
        <taxon>Pucciniales</taxon>
        <taxon>Pucciniaceae</taxon>
        <taxon>Puccinia</taxon>
    </lineage>
</organism>
<evidence type="ECO:0000313" key="1">
    <source>
        <dbReference type="EMBL" id="PLW43055.1"/>
    </source>
</evidence>
<accession>A0A2N5UZ67</accession>
<dbReference type="AlphaFoldDB" id="A0A2N5UZ67"/>
<gene>
    <name evidence="1" type="ORF">PCASD_06045</name>
</gene>
<evidence type="ECO:0000313" key="2">
    <source>
        <dbReference type="Proteomes" id="UP000235392"/>
    </source>
</evidence>
<sequence length="80" mass="9072">MINGWRISLRPKLCSFPPDASLSFLFSYLRVFVTRYDQHTLHAEVPVKFKGNSCVLHGIFLVSFGFFTACNYTNTVFGCG</sequence>
<proteinExistence type="predicted"/>